<name>A0ABN1AIZ8_9SPHN</name>
<evidence type="ECO:0008006" key="3">
    <source>
        <dbReference type="Google" id="ProtNLM"/>
    </source>
</evidence>
<gene>
    <name evidence="1" type="ORF">GCM10009096_19550</name>
</gene>
<evidence type="ECO:0000313" key="2">
    <source>
        <dbReference type="Proteomes" id="UP001500713"/>
    </source>
</evidence>
<dbReference type="EMBL" id="BAAAEM010000002">
    <property type="protein sequence ID" value="GAA0477741.1"/>
    <property type="molecule type" value="Genomic_DNA"/>
</dbReference>
<reference evidence="1 2" key="1">
    <citation type="journal article" date="2019" name="Int. J. Syst. Evol. Microbiol.">
        <title>The Global Catalogue of Microorganisms (GCM) 10K type strain sequencing project: providing services to taxonomists for standard genome sequencing and annotation.</title>
        <authorList>
            <consortium name="The Broad Institute Genomics Platform"/>
            <consortium name="The Broad Institute Genome Sequencing Center for Infectious Disease"/>
            <person name="Wu L."/>
            <person name="Ma J."/>
        </authorList>
    </citation>
    <scope>NUCLEOTIDE SEQUENCE [LARGE SCALE GENOMIC DNA]</scope>
    <source>
        <strain evidence="1 2">JCM 14162</strain>
    </source>
</reference>
<dbReference type="InterPro" id="IPR014955">
    <property type="entry name" value="DUF1826"/>
</dbReference>
<evidence type="ECO:0000313" key="1">
    <source>
        <dbReference type="EMBL" id="GAA0477741.1"/>
    </source>
</evidence>
<comment type="caution">
    <text evidence="1">The sequence shown here is derived from an EMBL/GenBank/DDBJ whole genome shotgun (WGS) entry which is preliminary data.</text>
</comment>
<dbReference type="Proteomes" id="UP001500713">
    <property type="component" value="Unassembled WGS sequence"/>
</dbReference>
<proteinExistence type="predicted"/>
<dbReference type="Pfam" id="PF08856">
    <property type="entry name" value="DUF1826"/>
    <property type="match status" value="1"/>
</dbReference>
<protein>
    <recommendedName>
        <fullName evidence="3">DUF1826 domain-containing protein</fullName>
    </recommendedName>
</protein>
<keyword evidence="2" id="KW-1185">Reference proteome</keyword>
<accession>A0ABN1AIZ8</accession>
<organism evidence="1 2">
    <name type="scientific">Parasphingorhabdus litoris</name>
    <dbReference type="NCBI Taxonomy" id="394733"/>
    <lineage>
        <taxon>Bacteria</taxon>
        <taxon>Pseudomonadati</taxon>
        <taxon>Pseudomonadota</taxon>
        <taxon>Alphaproteobacteria</taxon>
        <taxon>Sphingomonadales</taxon>
        <taxon>Sphingomonadaceae</taxon>
        <taxon>Parasphingorhabdus</taxon>
    </lineage>
</organism>
<sequence>MNDLIVSSPSETAKQIVGCEPAVLQRILDKSCNLAVWKRSKTIDCSSLLNIDLENVRVRVPSGNPEKLLQRELDRCGFPKSVARACLAEDIMDLCQLFGEMIPHPKIEVRIELVTGNSCWKFHSDYVEMRLITTYIGRGTQWVDQNDTDRIADGLEPLHINELEPGDVGLFKGKLKTNQPVIHRSPPIEGTGEKRLLLVLNPAEG</sequence>